<dbReference type="InterPro" id="IPR013783">
    <property type="entry name" value="Ig-like_fold"/>
</dbReference>
<comment type="caution">
    <text evidence="1">The sequence shown here is derived from an EMBL/GenBank/DDBJ whole genome shotgun (WGS) entry which is preliminary data.</text>
</comment>
<proteinExistence type="predicted"/>
<reference evidence="1 2" key="1">
    <citation type="submission" date="2020-02" db="EMBL/GenBank/DDBJ databases">
        <title>Flavobacterium sp. genome.</title>
        <authorList>
            <person name="Jung H.S."/>
            <person name="Baek J.H."/>
            <person name="Jeon C.O."/>
        </authorList>
    </citation>
    <scope>NUCLEOTIDE SEQUENCE [LARGE SCALE GENOMIC DNA]</scope>
    <source>
        <strain evidence="1 2">SE-s27</strain>
    </source>
</reference>
<feature type="non-terminal residue" evidence="1">
    <location>
        <position position="374"/>
    </location>
</feature>
<evidence type="ECO:0000313" key="2">
    <source>
        <dbReference type="Proteomes" id="UP000767947"/>
    </source>
</evidence>
<organism evidence="1 2">
    <name type="scientific">Flavobacterium solisilvae</name>
    <dbReference type="NCBI Taxonomy" id="1852019"/>
    <lineage>
        <taxon>Bacteria</taxon>
        <taxon>Pseudomonadati</taxon>
        <taxon>Bacteroidota</taxon>
        <taxon>Flavobacteriia</taxon>
        <taxon>Flavobacteriales</taxon>
        <taxon>Flavobacteriaceae</taxon>
        <taxon>Flavobacterium</taxon>
    </lineage>
</organism>
<dbReference type="RefSeq" id="WP_211161603.1">
    <property type="nucleotide sequence ID" value="NZ_JAAMPT010000162.1"/>
</dbReference>
<name>A0ABX1QPU5_9FLAO</name>
<dbReference type="EMBL" id="JAAMPT010000162">
    <property type="protein sequence ID" value="NMH23801.1"/>
    <property type="molecule type" value="Genomic_DNA"/>
</dbReference>
<dbReference type="Gene3D" id="2.60.40.10">
    <property type="entry name" value="Immunoglobulins"/>
    <property type="match status" value="4"/>
</dbReference>
<feature type="non-terminal residue" evidence="1">
    <location>
        <position position="1"/>
    </location>
</feature>
<gene>
    <name evidence="1" type="ORF">G6042_00760</name>
</gene>
<keyword evidence="2" id="KW-1185">Reference proteome</keyword>
<dbReference type="SUPFAM" id="SSF49313">
    <property type="entry name" value="Cadherin-like"/>
    <property type="match status" value="4"/>
</dbReference>
<accession>A0ABX1QPU5</accession>
<dbReference type="Proteomes" id="UP000767947">
    <property type="component" value="Unassembled WGS sequence"/>
</dbReference>
<sequence length="374" mass="38487">TDYEVTVTNSGGSTTFTLSIAVIDVAPNGLSYTTPNVFTIDEAITNLEPTVSGENLVFSIAPSLPNGLSFDTITGIISGTPTVLQSATDYEVTAANSGGNTSFTLSIAVIDVAPTLLSYATPNVFTIDEIIANLQPTVSGENLVFSIVPSLPNGLSFDTITGIISGTPTVLQSATDYEVTATNSGGNISFTLSIEIIDVAPNGLSYTTPNVFTIDEAITNLQPTVSGENLTFSISPSIPNGLSFDTTTGIISGTPTVLQSATDYEVTATNSGGSTSFTLSIAVIDVAPTMLSYTTPNVFTIDEIITNLEPTVSGENLTFSISPSLPTGLSFDTATGIISGTPTVLQSATDYEVTATNSGGSVSFVLSIEIIDLA</sequence>
<dbReference type="InterPro" id="IPR015919">
    <property type="entry name" value="Cadherin-like_sf"/>
</dbReference>
<protein>
    <submittedName>
        <fullName evidence="1">DUF1566 domain-containing protein</fullName>
    </submittedName>
</protein>
<dbReference type="Pfam" id="PF05345">
    <property type="entry name" value="He_PIG"/>
    <property type="match status" value="4"/>
</dbReference>
<evidence type="ECO:0000313" key="1">
    <source>
        <dbReference type="EMBL" id="NMH23801.1"/>
    </source>
</evidence>